<dbReference type="EMBL" id="ACEC01000062">
    <property type="protein sequence ID" value="EEG30475.1"/>
    <property type="molecule type" value="Genomic_DNA"/>
</dbReference>
<dbReference type="Pfam" id="PF02311">
    <property type="entry name" value="AraC_binding"/>
    <property type="match status" value="1"/>
</dbReference>
<keyword evidence="4" id="KW-1133">Transmembrane helix</keyword>
<keyword evidence="2" id="KW-0238">DNA-binding</keyword>
<dbReference type="AlphaFoldDB" id="C0EDI9"/>
<evidence type="ECO:0000256" key="4">
    <source>
        <dbReference type="SAM" id="Phobius"/>
    </source>
</evidence>
<dbReference type="PANTHER" id="PTHR43280">
    <property type="entry name" value="ARAC-FAMILY TRANSCRIPTIONAL REGULATOR"/>
    <property type="match status" value="1"/>
</dbReference>
<evidence type="ECO:0000256" key="2">
    <source>
        <dbReference type="ARBA" id="ARBA00023125"/>
    </source>
</evidence>
<gene>
    <name evidence="6" type="ORF">CLOSTMETH_01916</name>
</gene>
<evidence type="ECO:0000256" key="1">
    <source>
        <dbReference type="ARBA" id="ARBA00023015"/>
    </source>
</evidence>
<dbReference type="InterPro" id="IPR018060">
    <property type="entry name" value="HTH_AraC"/>
</dbReference>
<keyword evidence="1" id="KW-0805">Transcription regulation</keyword>
<dbReference type="PANTHER" id="PTHR43280:SF28">
    <property type="entry name" value="HTH-TYPE TRANSCRIPTIONAL ACTIVATOR RHAS"/>
    <property type="match status" value="1"/>
</dbReference>
<dbReference type="PROSITE" id="PS00041">
    <property type="entry name" value="HTH_ARAC_FAMILY_1"/>
    <property type="match status" value="1"/>
</dbReference>
<keyword evidence="4" id="KW-0812">Transmembrane</keyword>
<evidence type="ECO:0000256" key="3">
    <source>
        <dbReference type="ARBA" id="ARBA00023163"/>
    </source>
</evidence>
<sequence>MLFSINEKTENNYIFFLPFRLLFLTFSATMLRAEKKGATDMFDSAKYVQLTNQRAFENGPPEDVVFHQAPGEGSRREFKIQNSRALNRGSYVDVGVHLVSPDRSSKQNMLFHFHDFFELIYVHTGSLRNEIDYTEQVQLDKNHVLLLNPNARHRLLCDDPQAVIFNLMLSRSFVEHTLLSLFDEDNLIFYFFLNSIYGGDRIRSFLYLPLNPAVEQRIQCIIKEHCDRQPLCQQMIAANLLMLFGEFARLHKEELDVESELLAQSSDIGDILRYLRLNFATATLASTARKFNYSESYFSRMIKRQTGKRFTELLSEIRLETACNYLKNSDLPVEKISEIIGYQNPANFFRLFKKHLATSPKDFRRQYRE</sequence>
<feature type="domain" description="HTH araC/xylS-type" evidence="5">
    <location>
        <begin position="269"/>
        <end position="366"/>
    </location>
</feature>
<dbReference type="Pfam" id="PF12833">
    <property type="entry name" value="HTH_18"/>
    <property type="match status" value="1"/>
</dbReference>
<dbReference type="PROSITE" id="PS01124">
    <property type="entry name" value="HTH_ARAC_FAMILY_2"/>
    <property type="match status" value="1"/>
</dbReference>
<accession>C0EDI9</accession>
<dbReference type="HOGENOM" id="CLU_000445_88_0_9"/>
<evidence type="ECO:0000259" key="5">
    <source>
        <dbReference type="PROSITE" id="PS01124"/>
    </source>
</evidence>
<dbReference type="InterPro" id="IPR003313">
    <property type="entry name" value="AraC-bd"/>
</dbReference>
<proteinExistence type="predicted"/>
<dbReference type="SUPFAM" id="SSF51215">
    <property type="entry name" value="Regulatory protein AraC"/>
    <property type="match status" value="1"/>
</dbReference>
<protein>
    <submittedName>
        <fullName evidence="6">Transcriptional regulator, AraC family</fullName>
    </submittedName>
</protein>
<dbReference type="eggNOG" id="COG2207">
    <property type="taxonomic scope" value="Bacteria"/>
</dbReference>
<comment type="caution">
    <text evidence="6">The sequence shown here is derived from an EMBL/GenBank/DDBJ whole genome shotgun (WGS) entry which is preliminary data.</text>
</comment>
<dbReference type="Proteomes" id="UP000003340">
    <property type="component" value="Unassembled WGS sequence"/>
</dbReference>
<evidence type="ECO:0000313" key="7">
    <source>
        <dbReference type="Proteomes" id="UP000003340"/>
    </source>
</evidence>
<dbReference type="GO" id="GO:0043565">
    <property type="term" value="F:sequence-specific DNA binding"/>
    <property type="evidence" value="ECO:0007669"/>
    <property type="project" value="InterPro"/>
</dbReference>
<keyword evidence="4" id="KW-0472">Membrane</keyword>
<dbReference type="SMART" id="SM00342">
    <property type="entry name" value="HTH_ARAC"/>
    <property type="match status" value="1"/>
</dbReference>
<reference evidence="6 7" key="1">
    <citation type="submission" date="2009-01" db="EMBL/GenBank/DDBJ databases">
        <authorList>
            <person name="Fulton L."/>
            <person name="Clifton S."/>
            <person name="Fulton B."/>
            <person name="Xu J."/>
            <person name="Minx P."/>
            <person name="Pepin K.H."/>
            <person name="Johnson M."/>
            <person name="Bhonagiri V."/>
            <person name="Nash W.E."/>
            <person name="Mardis E.R."/>
            <person name="Wilson R.K."/>
        </authorList>
    </citation>
    <scope>NUCLEOTIDE SEQUENCE [LARGE SCALE GENOMIC DNA]</scope>
    <source>
        <strain evidence="6 7">DSM 5476</strain>
    </source>
</reference>
<dbReference type="GO" id="GO:0003700">
    <property type="term" value="F:DNA-binding transcription factor activity"/>
    <property type="evidence" value="ECO:0007669"/>
    <property type="project" value="InterPro"/>
</dbReference>
<keyword evidence="7" id="KW-1185">Reference proteome</keyword>
<reference evidence="6 7" key="2">
    <citation type="submission" date="2009-02" db="EMBL/GenBank/DDBJ databases">
        <title>Draft genome sequence of Clostridium methylpentosum (DSM 5476).</title>
        <authorList>
            <person name="Sudarsanam P."/>
            <person name="Ley R."/>
            <person name="Guruge J."/>
            <person name="Turnbaugh P.J."/>
            <person name="Mahowald M."/>
            <person name="Liep D."/>
            <person name="Gordon J."/>
        </authorList>
    </citation>
    <scope>NUCLEOTIDE SEQUENCE [LARGE SCALE GENOMIC DNA]</scope>
    <source>
        <strain evidence="6 7">DSM 5476</strain>
    </source>
</reference>
<dbReference type="SUPFAM" id="SSF46689">
    <property type="entry name" value="Homeodomain-like"/>
    <property type="match status" value="1"/>
</dbReference>
<evidence type="ECO:0000313" key="6">
    <source>
        <dbReference type="EMBL" id="EEG30475.1"/>
    </source>
</evidence>
<feature type="transmembrane region" description="Helical" evidence="4">
    <location>
        <begin position="12"/>
        <end position="31"/>
    </location>
</feature>
<keyword evidence="3" id="KW-0804">Transcription</keyword>
<dbReference type="STRING" id="537013.CLOSTMETH_01916"/>
<dbReference type="InterPro" id="IPR037923">
    <property type="entry name" value="HTH-like"/>
</dbReference>
<dbReference type="InterPro" id="IPR018062">
    <property type="entry name" value="HTH_AraC-typ_CS"/>
</dbReference>
<dbReference type="Gene3D" id="1.10.10.60">
    <property type="entry name" value="Homeodomain-like"/>
    <property type="match status" value="2"/>
</dbReference>
<dbReference type="InterPro" id="IPR009057">
    <property type="entry name" value="Homeodomain-like_sf"/>
</dbReference>
<name>C0EDI9_9FIRM</name>
<organism evidence="6 7">
    <name type="scientific">[Clostridium] methylpentosum DSM 5476</name>
    <dbReference type="NCBI Taxonomy" id="537013"/>
    <lineage>
        <taxon>Bacteria</taxon>
        <taxon>Bacillati</taxon>
        <taxon>Bacillota</taxon>
        <taxon>Clostridia</taxon>
        <taxon>Eubacteriales</taxon>
        <taxon>Oscillospiraceae</taxon>
        <taxon>Oscillospiraceae incertae sedis</taxon>
    </lineage>
</organism>